<dbReference type="PANTHER" id="PTHR42718">
    <property type="entry name" value="MAJOR FACILITATOR SUPERFAMILY MULTIDRUG TRANSPORTER MFSC"/>
    <property type="match status" value="1"/>
</dbReference>
<feature type="transmembrane region" description="Helical" evidence="6">
    <location>
        <begin position="239"/>
        <end position="263"/>
    </location>
</feature>
<evidence type="ECO:0000259" key="7">
    <source>
        <dbReference type="PROSITE" id="PS50850"/>
    </source>
</evidence>
<evidence type="ECO:0000256" key="5">
    <source>
        <dbReference type="ARBA" id="ARBA00023136"/>
    </source>
</evidence>
<keyword evidence="3 6" id="KW-0812">Transmembrane</keyword>
<feature type="transmembrane region" description="Helical" evidence="6">
    <location>
        <begin position="355"/>
        <end position="375"/>
    </location>
</feature>
<feature type="transmembrane region" description="Helical" evidence="6">
    <location>
        <begin position="291"/>
        <end position="314"/>
    </location>
</feature>
<comment type="subcellular location">
    <subcellularLocation>
        <location evidence="1">Cell membrane</location>
        <topology evidence="1">Multi-pass membrane protein</topology>
    </subcellularLocation>
</comment>
<dbReference type="PRINTS" id="PR01036">
    <property type="entry name" value="TCRTETB"/>
</dbReference>
<organism evidence="8 9">
    <name type="scientific">Cellulomonas composti</name>
    <dbReference type="NCBI Taxonomy" id="266130"/>
    <lineage>
        <taxon>Bacteria</taxon>
        <taxon>Bacillati</taxon>
        <taxon>Actinomycetota</taxon>
        <taxon>Actinomycetes</taxon>
        <taxon>Micrococcales</taxon>
        <taxon>Cellulomonadaceae</taxon>
        <taxon>Cellulomonas</taxon>
    </lineage>
</organism>
<evidence type="ECO:0000256" key="6">
    <source>
        <dbReference type="SAM" id="Phobius"/>
    </source>
</evidence>
<dbReference type="Gene3D" id="1.20.1250.20">
    <property type="entry name" value="MFS general substrate transporter like domains"/>
    <property type="match status" value="2"/>
</dbReference>
<dbReference type="GO" id="GO:0005886">
    <property type="term" value="C:plasma membrane"/>
    <property type="evidence" value="ECO:0007669"/>
    <property type="project" value="UniProtKB-SubCell"/>
</dbReference>
<evidence type="ECO:0000313" key="9">
    <source>
        <dbReference type="Proteomes" id="UP000321720"/>
    </source>
</evidence>
<sequence>MSEQVTQPPETAAPRKAGWGVIGILAAAQFIMVLDTTVMNVSISQVVEDLDTTVVGLQTAITMYTLVMAAFMLIGGKIGDRWGAKRTFWIGMLIYGTGSLITSMSPNLGVLLFGWSLIEGLGAVFVIPAIAALTAATYEGRQRALCYGILGGVAGASMAAGPLIGGWVTANYTWRLVFAAETVIVVVLMLFLKLIPRTAGRPSKLDGLGAVLSAAGLGAVVLGVLQSSQWGWVLPKPNAPFVLLGLSPTIWLLVLGAYVLTLFARRETAVADRGDEPLLDLKLLGIPRMRAGLVVQACQAFIIQASFFVLPLYLQTVLGFDALETGKRILPLSVALFVCALGGAVLAGRMSPQRIIQAGLGLLLVGEVVILGFIAPDLRSFGFAAGMALLGAGLGLMASQVGNIIMSSVSPTRGGEAGGLQGTSLNLGASMGVALVGSIVIALLASGFTDAVMRSDTLPDDVKAQVAATAESSANFVSTTQVEQAATDAGLPDEQVRELVATYSDAQLDALRAGFAFLALFALLALAWVRRLPRRATDVVQQPTTSGA</sequence>
<keyword evidence="5 6" id="KW-0472">Membrane</keyword>
<accession>A0A511JDN8</accession>
<keyword evidence="2" id="KW-0813">Transport</keyword>
<evidence type="ECO:0000256" key="2">
    <source>
        <dbReference type="ARBA" id="ARBA00022448"/>
    </source>
</evidence>
<feature type="transmembrane region" description="Helical" evidence="6">
    <location>
        <begin position="510"/>
        <end position="529"/>
    </location>
</feature>
<feature type="transmembrane region" description="Helical" evidence="6">
    <location>
        <begin position="145"/>
        <end position="168"/>
    </location>
</feature>
<dbReference type="EMBL" id="BJWG01000014">
    <property type="protein sequence ID" value="GEL96082.1"/>
    <property type="molecule type" value="Genomic_DNA"/>
</dbReference>
<evidence type="ECO:0000256" key="1">
    <source>
        <dbReference type="ARBA" id="ARBA00004651"/>
    </source>
</evidence>
<proteinExistence type="predicted"/>
<feature type="transmembrane region" description="Helical" evidence="6">
    <location>
        <begin position="87"/>
        <end position="106"/>
    </location>
</feature>
<dbReference type="RefSeq" id="WP_146843733.1">
    <property type="nucleotide sequence ID" value="NZ_BJWG01000014.1"/>
</dbReference>
<keyword evidence="4 6" id="KW-1133">Transmembrane helix</keyword>
<dbReference type="InterPro" id="IPR036259">
    <property type="entry name" value="MFS_trans_sf"/>
</dbReference>
<evidence type="ECO:0000256" key="4">
    <source>
        <dbReference type="ARBA" id="ARBA00022989"/>
    </source>
</evidence>
<dbReference type="Proteomes" id="UP000321720">
    <property type="component" value="Unassembled WGS sequence"/>
</dbReference>
<comment type="caution">
    <text evidence="8">The sequence shown here is derived from an EMBL/GenBank/DDBJ whole genome shotgun (WGS) entry which is preliminary data.</text>
</comment>
<feature type="domain" description="Major facilitator superfamily (MFS) profile" evidence="7">
    <location>
        <begin position="21"/>
        <end position="537"/>
    </location>
</feature>
<feature type="transmembrane region" description="Helical" evidence="6">
    <location>
        <begin position="381"/>
        <end position="406"/>
    </location>
</feature>
<keyword evidence="9" id="KW-1185">Reference proteome</keyword>
<feature type="transmembrane region" description="Helical" evidence="6">
    <location>
        <begin position="329"/>
        <end position="348"/>
    </location>
</feature>
<dbReference type="InterPro" id="IPR011701">
    <property type="entry name" value="MFS"/>
</dbReference>
<protein>
    <submittedName>
        <fullName evidence="8">MFS transporter</fullName>
    </submittedName>
</protein>
<feature type="transmembrane region" description="Helical" evidence="6">
    <location>
        <begin position="55"/>
        <end position="75"/>
    </location>
</feature>
<dbReference type="GO" id="GO:0022857">
    <property type="term" value="F:transmembrane transporter activity"/>
    <property type="evidence" value="ECO:0007669"/>
    <property type="project" value="InterPro"/>
</dbReference>
<dbReference type="AlphaFoldDB" id="A0A511JDN8"/>
<name>A0A511JDN8_9CELL</name>
<dbReference type="OrthoDB" id="5315310at2"/>
<evidence type="ECO:0000313" key="8">
    <source>
        <dbReference type="EMBL" id="GEL96082.1"/>
    </source>
</evidence>
<dbReference type="PROSITE" id="PS50850">
    <property type="entry name" value="MFS"/>
    <property type="match status" value="1"/>
</dbReference>
<gene>
    <name evidence="8" type="ORF">CCO02nite_27400</name>
</gene>
<feature type="transmembrane region" description="Helical" evidence="6">
    <location>
        <begin position="174"/>
        <end position="195"/>
    </location>
</feature>
<dbReference type="SUPFAM" id="SSF103473">
    <property type="entry name" value="MFS general substrate transporter"/>
    <property type="match status" value="1"/>
</dbReference>
<feature type="transmembrane region" description="Helical" evidence="6">
    <location>
        <begin position="112"/>
        <end position="133"/>
    </location>
</feature>
<dbReference type="PANTHER" id="PTHR42718:SF9">
    <property type="entry name" value="MAJOR FACILITATOR SUPERFAMILY MULTIDRUG TRANSPORTER MFSC"/>
    <property type="match status" value="1"/>
</dbReference>
<dbReference type="InterPro" id="IPR020846">
    <property type="entry name" value="MFS_dom"/>
</dbReference>
<dbReference type="Pfam" id="PF07690">
    <property type="entry name" value="MFS_1"/>
    <property type="match status" value="1"/>
</dbReference>
<evidence type="ECO:0000256" key="3">
    <source>
        <dbReference type="ARBA" id="ARBA00022692"/>
    </source>
</evidence>
<feature type="transmembrane region" description="Helical" evidence="6">
    <location>
        <begin position="21"/>
        <end position="43"/>
    </location>
</feature>
<dbReference type="CDD" id="cd17321">
    <property type="entry name" value="MFS_MMR_MDR_like"/>
    <property type="match status" value="1"/>
</dbReference>
<feature type="transmembrane region" description="Helical" evidence="6">
    <location>
        <begin position="427"/>
        <end position="448"/>
    </location>
</feature>
<feature type="transmembrane region" description="Helical" evidence="6">
    <location>
        <begin position="207"/>
        <end position="227"/>
    </location>
</feature>
<reference evidence="8 9" key="1">
    <citation type="submission" date="2019-07" db="EMBL/GenBank/DDBJ databases">
        <title>Whole genome shotgun sequence of Cellulomonas composti NBRC 100758.</title>
        <authorList>
            <person name="Hosoyama A."/>
            <person name="Uohara A."/>
            <person name="Ohji S."/>
            <person name="Ichikawa N."/>
        </authorList>
    </citation>
    <scope>NUCLEOTIDE SEQUENCE [LARGE SCALE GENOMIC DNA]</scope>
    <source>
        <strain evidence="8 9">NBRC 100758</strain>
    </source>
</reference>